<dbReference type="EC" id="2.7.7.49" evidence="1"/>
<keyword evidence="10" id="KW-1185">Reference proteome</keyword>
<evidence type="ECO:0000256" key="5">
    <source>
        <dbReference type="ARBA" id="ARBA00022759"/>
    </source>
</evidence>
<dbReference type="InterPro" id="IPR041588">
    <property type="entry name" value="Integrase_H2C2"/>
</dbReference>
<evidence type="ECO:0000256" key="3">
    <source>
        <dbReference type="ARBA" id="ARBA00022695"/>
    </source>
</evidence>
<evidence type="ECO:0000256" key="7">
    <source>
        <dbReference type="ARBA" id="ARBA00022918"/>
    </source>
</evidence>
<dbReference type="SUPFAM" id="SSF56672">
    <property type="entry name" value="DNA/RNA polymerases"/>
    <property type="match status" value="1"/>
</dbReference>
<dbReference type="GO" id="GO:0003676">
    <property type="term" value="F:nucleic acid binding"/>
    <property type="evidence" value="ECO:0007669"/>
    <property type="project" value="InterPro"/>
</dbReference>
<keyword evidence="7" id="KW-0695">RNA-directed DNA polymerase</keyword>
<dbReference type="InterPro" id="IPR050951">
    <property type="entry name" value="Retrovirus_Pol_polyprotein"/>
</dbReference>
<dbReference type="Pfam" id="PF17921">
    <property type="entry name" value="Integrase_H2C2"/>
    <property type="match status" value="1"/>
</dbReference>
<dbReference type="GO" id="GO:0042575">
    <property type="term" value="C:DNA polymerase complex"/>
    <property type="evidence" value="ECO:0007669"/>
    <property type="project" value="UniProtKB-ARBA"/>
</dbReference>
<dbReference type="InterPro" id="IPR012337">
    <property type="entry name" value="RNaseH-like_sf"/>
</dbReference>
<dbReference type="GO" id="GO:0004519">
    <property type="term" value="F:endonuclease activity"/>
    <property type="evidence" value="ECO:0007669"/>
    <property type="project" value="UniProtKB-KW"/>
</dbReference>
<dbReference type="PANTHER" id="PTHR37984">
    <property type="entry name" value="PROTEIN CBG26694"/>
    <property type="match status" value="1"/>
</dbReference>
<dbReference type="CDD" id="cd09274">
    <property type="entry name" value="RNase_HI_RT_Ty3"/>
    <property type="match status" value="1"/>
</dbReference>
<evidence type="ECO:0000259" key="8">
    <source>
        <dbReference type="PROSITE" id="PS50878"/>
    </source>
</evidence>
<sequence length="629" mass="72888">THRPQDLLMQVNGSQIMSVLDAKKGYFQFRIPLEQQYLVSFTVPGRQYCFRELPFGLTNEVSFYQTAMESILEEEVRNGFVAIWLDDIVVYSKDHLSHIQHLRITLKKLHQAGIMLNPKKCQFFRSEITFLGHRLGNGKFRLEDARVEAISSIQPPQCFKSLRSFLGCIEAFRSFIPQFAVLSLPLTNILSLKEFPNPLPEDALEAFNSLKSQISQKPTLQAPDFEKAKSSEPFSIFSDASKKGIGGALVQGKHIIYLASRKLSKTEQRYSISEVELLSICYCLEKFKYFVVGLPLTIYTDHRALVYIWNKNETNSPRIERLAARIREVYEFKLMYHPAKLNNLADILSRLQGRKLNYAPRTIRNELLNKLHNVTHACYKKLYKQVHLAGFFWPGLLVDCKEWVDNCQPCALKKKSYTKPTAKIETTEVGELMEIDLLEFREAPYNYKYLFVAVDHFSNFTWIKPLRSKKQGPVTEALRSILTYGIVPISILSDNGLEFCNAEMKRLCKEFHIEHLTSEPHRPKGHGAVERKNRQIKETIEKLELAKEKRWPLLINEISHAINSIPDEKDQTPYEKFNTNLRRPVDSKPWRNTGPFTILDTDPTHLLVSKDNQTQDPLWIHHERAVQLY</sequence>
<reference evidence="11" key="1">
    <citation type="submission" date="2017-02" db="UniProtKB">
        <authorList>
            <consortium name="WormBaseParasite"/>
        </authorList>
    </citation>
    <scope>IDENTIFICATION</scope>
</reference>
<dbReference type="Pfam" id="PF00665">
    <property type="entry name" value="rve"/>
    <property type="match status" value="1"/>
</dbReference>
<dbReference type="Gene3D" id="1.10.340.70">
    <property type="match status" value="1"/>
</dbReference>
<dbReference type="Pfam" id="PF00078">
    <property type="entry name" value="RVT_1"/>
    <property type="match status" value="1"/>
</dbReference>
<dbReference type="Gene3D" id="3.30.420.10">
    <property type="entry name" value="Ribonuclease H-like superfamily/Ribonuclease H"/>
    <property type="match status" value="1"/>
</dbReference>
<evidence type="ECO:0000259" key="9">
    <source>
        <dbReference type="PROSITE" id="PS50994"/>
    </source>
</evidence>
<accession>A0A0N5BZN8</accession>
<evidence type="ECO:0000256" key="4">
    <source>
        <dbReference type="ARBA" id="ARBA00022722"/>
    </source>
</evidence>
<dbReference type="InterPro" id="IPR043502">
    <property type="entry name" value="DNA/RNA_pol_sf"/>
</dbReference>
<evidence type="ECO:0000256" key="1">
    <source>
        <dbReference type="ARBA" id="ARBA00012493"/>
    </source>
</evidence>
<feature type="domain" description="Integrase catalytic" evidence="9">
    <location>
        <begin position="416"/>
        <end position="581"/>
    </location>
</feature>
<dbReference type="GO" id="GO:0016787">
    <property type="term" value="F:hydrolase activity"/>
    <property type="evidence" value="ECO:0007669"/>
    <property type="project" value="UniProtKB-KW"/>
</dbReference>
<dbReference type="Gene3D" id="3.10.10.10">
    <property type="entry name" value="HIV Type 1 Reverse Transcriptase, subunit A, domain 1"/>
    <property type="match status" value="1"/>
</dbReference>
<dbReference type="GO" id="GO:0015074">
    <property type="term" value="P:DNA integration"/>
    <property type="evidence" value="ECO:0007669"/>
    <property type="project" value="InterPro"/>
</dbReference>
<dbReference type="GO" id="GO:0003964">
    <property type="term" value="F:RNA-directed DNA polymerase activity"/>
    <property type="evidence" value="ECO:0007669"/>
    <property type="project" value="UniProtKB-KW"/>
</dbReference>
<keyword evidence="5" id="KW-0255">Endonuclease</keyword>
<dbReference type="InterPro" id="IPR036397">
    <property type="entry name" value="RNaseH_sf"/>
</dbReference>
<proteinExistence type="predicted"/>
<keyword evidence="6" id="KW-0378">Hydrolase</keyword>
<dbReference type="STRING" id="174720.A0A0N5BZN8"/>
<name>A0A0N5BZN8_STREA</name>
<dbReference type="Gene3D" id="3.30.70.270">
    <property type="match status" value="2"/>
</dbReference>
<dbReference type="PANTHER" id="PTHR37984:SF5">
    <property type="entry name" value="PROTEIN NYNRIN-LIKE"/>
    <property type="match status" value="1"/>
</dbReference>
<dbReference type="PROSITE" id="PS50994">
    <property type="entry name" value="INTEGRASE"/>
    <property type="match status" value="1"/>
</dbReference>
<keyword evidence="3" id="KW-0548">Nucleotidyltransferase</keyword>
<dbReference type="Proteomes" id="UP000046392">
    <property type="component" value="Unplaced"/>
</dbReference>
<evidence type="ECO:0000256" key="2">
    <source>
        <dbReference type="ARBA" id="ARBA00022679"/>
    </source>
</evidence>
<feature type="domain" description="Reverse transcriptase" evidence="8">
    <location>
        <begin position="1"/>
        <end position="135"/>
    </location>
</feature>
<protein>
    <recommendedName>
        <fullName evidence="1">RNA-directed DNA polymerase</fullName>
        <ecNumber evidence="1">2.7.7.49</ecNumber>
    </recommendedName>
</protein>
<dbReference type="InterPro" id="IPR001584">
    <property type="entry name" value="Integrase_cat-core"/>
</dbReference>
<keyword evidence="4" id="KW-0540">Nuclease</keyword>
<evidence type="ECO:0000313" key="10">
    <source>
        <dbReference type="Proteomes" id="UP000046392"/>
    </source>
</evidence>
<evidence type="ECO:0000256" key="6">
    <source>
        <dbReference type="ARBA" id="ARBA00022801"/>
    </source>
</evidence>
<dbReference type="Pfam" id="PF17917">
    <property type="entry name" value="RT_RNaseH"/>
    <property type="match status" value="1"/>
</dbReference>
<dbReference type="InterPro" id="IPR043128">
    <property type="entry name" value="Rev_trsase/Diguanyl_cyclase"/>
</dbReference>
<dbReference type="CDD" id="cd01647">
    <property type="entry name" value="RT_LTR"/>
    <property type="match status" value="1"/>
</dbReference>
<evidence type="ECO:0000313" key="11">
    <source>
        <dbReference type="WBParaSite" id="SPAL_0001123000.1"/>
    </source>
</evidence>
<dbReference type="AlphaFoldDB" id="A0A0N5BZN8"/>
<keyword evidence="2" id="KW-0808">Transferase</keyword>
<dbReference type="SUPFAM" id="SSF53098">
    <property type="entry name" value="Ribonuclease H-like"/>
    <property type="match status" value="1"/>
</dbReference>
<dbReference type="PROSITE" id="PS50878">
    <property type="entry name" value="RT_POL"/>
    <property type="match status" value="1"/>
</dbReference>
<organism evidence="10 11">
    <name type="scientific">Strongyloides papillosus</name>
    <name type="common">Intestinal threadworm</name>
    <dbReference type="NCBI Taxonomy" id="174720"/>
    <lineage>
        <taxon>Eukaryota</taxon>
        <taxon>Metazoa</taxon>
        <taxon>Ecdysozoa</taxon>
        <taxon>Nematoda</taxon>
        <taxon>Chromadorea</taxon>
        <taxon>Rhabditida</taxon>
        <taxon>Tylenchina</taxon>
        <taxon>Panagrolaimomorpha</taxon>
        <taxon>Strongyloidoidea</taxon>
        <taxon>Strongyloididae</taxon>
        <taxon>Strongyloides</taxon>
    </lineage>
</organism>
<dbReference type="InterPro" id="IPR000477">
    <property type="entry name" value="RT_dom"/>
</dbReference>
<dbReference type="WBParaSite" id="SPAL_0001123000.1">
    <property type="protein sequence ID" value="SPAL_0001123000.1"/>
    <property type="gene ID" value="SPAL_0001123000"/>
</dbReference>
<dbReference type="InterPro" id="IPR041373">
    <property type="entry name" value="RT_RNaseH"/>
</dbReference>